<dbReference type="SUPFAM" id="SSF48576">
    <property type="entry name" value="Terpenoid synthases"/>
    <property type="match status" value="1"/>
</dbReference>
<dbReference type="PROSITE" id="PS01045">
    <property type="entry name" value="SQUALEN_PHYTOEN_SYN_2"/>
    <property type="match status" value="1"/>
</dbReference>
<dbReference type="Gene3D" id="1.10.600.10">
    <property type="entry name" value="Farnesyl Diphosphate Synthase"/>
    <property type="match status" value="1"/>
</dbReference>
<dbReference type="SFLD" id="SFLDS00005">
    <property type="entry name" value="Isoprenoid_Synthase_Type_I"/>
    <property type="match status" value="1"/>
</dbReference>
<dbReference type="GO" id="GO:0008299">
    <property type="term" value="P:isoprenoid biosynthetic process"/>
    <property type="evidence" value="ECO:0007669"/>
    <property type="project" value="UniProtKB-ARBA"/>
</dbReference>
<dbReference type="Proteomes" id="UP000725649">
    <property type="component" value="Unassembled WGS sequence"/>
</dbReference>
<evidence type="ECO:0000313" key="3">
    <source>
        <dbReference type="EMBL" id="MBE6420977.1"/>
    </source>
</evidence>
<comment type="caution">
    <text evidence="3">The sequence shown here is derived from an EMBL/GenBank/DDBJ whole genome shotgun (WGS) entry which is preliminary data.</text>
</comment>
<proteinExistence type="predicted"/>
<feature type="transmembrane region" description="Helical" evidence="2">
    <location>
        <begin position="304"/>
        <end position="322"/>
    </location>
</feature>
<dbReference type="InterPro" id="IPR002060">
    <property type="entry name" value="Squ/phyt_synthse"/>
</dbReference>
<keyword evidence="1" id="KW-0808">Transferase</keyword>
<keyword evidence="2" id="KW-1133">Transmembrane helix</keyword>
<dbReference type="Pfam" id="PF00494">
    <property type="entry name" value="SQS_PSY"/>
    <property type="match status" value="1"/>
</dbReference>
<keyword evidence="2" id="KW-0472">Membrane</keyword>
<evidence type="ECO:0000256" key="2">
    <source>
        <dbReference type="SAM" id="Phobius"/>
    </source>
</evidence>
<reference evidence="3" key="1">
    <citation type="submission" date="2019-04" db="EMBL/GenBank/DDBJ databases">
        <title>Evolution of Biomass-Degrading Anaerobic Consortia Revealed by Metagenomics.</title>
        <authorList>
            <person name="Peng X."/>
        </authorList>
    </citation>
    <scope>NUCLEOTIDE SEQUENCE</scope>
    <source>
        <strain evidence="3">SIG66</strain>
    </source>
</reference>
<dbReference type="SFLD" id="SFLDG01018">
    <property type="entry name" value="Squalene/Phytoene_Synthase_Lik"/>
    <property type="match status" value="1"/>
</dbReference>
<dbReference type="InterPro" id="IPR019845">
    <property type="entry name" value="Squalene/phytoene_synthase_CS"/>
</dbReference>
<evidence type="ECO:0000313" key="4">
    <source>
        <dbReference type="Proteomes" id="UP000725649"/>
    </source>
</evidence>
<sequence>MDTETLLKNTSRSLYLSVQVLPKAMRPAFSIAYLLCRYADTIADTAILPLHRRLHWIEQFKSLVVEQDSKQIEQLIREIDGASENPYEKELIKQLRPCLEAFNRISAKQKPLILEVVQAVCEGMCLDLNFFPQETEPKPKAFPSHNELEHYCRLMGGMPGLFWSKLIYTTSCIRMPEEKFYELGKYIGDALQIVNILRDIPKDLRINRCYFPLKDLAKEGLCETDLLSGENSARFEPIKNKWILWGVERLKSGKKYFRQLPKWQFGQRAAVAWPMLWTADSLFKLREEKDLLNPQKRVKISRKIIYFTIFLTPFILISNTLFEKWLDKKLRKFSR</sequence>
<dbReference type="PANTHER" id="PTHR31480">
    <property type="entry name" value="BIFUNCTIONAL LYCOPENE CYCLASE/PHYTOENE SYNTHASE"/>
    <property type="match status" value="1"/>
</dbReference>
<protein>
    <submittedName>
        <fullName evidence="3">Squalene/phytoene synthase family protein</fullName>
    </submittedName>
</protein>
<accession>A0A928DQU4</accession>
<dbReference type="InterPro" id="IPR008949">
    <property type="entry name" value="Isoprenoid_synthase_dom_sf"/>
</dbReference>
<gene>
    <name evidence="3" type="ORF">E7027_02390</name>
</gene>
<name>A0A928DQU4_9BACT</name>
<dbReference type="AlphaFoldDB" id="A0A928DQU4"/>
<evidence type="ECO:0000256" key="1">
    <source>
        <dbReference type="ARBA" id="ARBA00022679"/>
    </source>
</evidence>
<keyword evidence="2" id="KW-0812">Transmembrane</keyword>
<organism evidence="3 4">
    <name type="scientific">Candidatus Avelusimicrobium gallicola</name>
    <dbReference type="NCBI Taxonomy" id="2562704"/>
    <lineage>
        <taxon>Bacteria</taxon>
        <taxon>Pseudomonadati</taxon>
        <taxon>Elusimicrobiota</taxon>
        <taxon>Elusimicrobia</taxon>
        <taxon>Elusimicrobiales</taxon>
        <taxon>Elusimicrobiaceae</taxon>
        <taxon>Candidatus Avelusimicrobium</taxon>
    </lineage>
</organism>
<dbReference type="GO" id="GO:0016765">
    <property type="term" value="F:transferase activity, transferring alkyl or aryl (other than methyl) groups"/>
    <property type="evidence" value="ECO:0007669"/>
    <property type="project" value="InterPro"/>
</dbReference>
<dbReference type="EMBL" id="SUVG01000003">
    <property type="protein sequence ID" value="MBE6420977.1"/>
    <property type="molecule type" value="Genomic_DNA"/>
</dbReference>